<feature type="region of interest" description="Disordered" evidence="9">
    <location>
        <begin position="25"/>
        <end position="50"/>
    </location>
</feature>
<organism evidence="10">
    <name type="scientific">Bat mastadenovirus</name>
    <dbReference type="NCBI Taxonomy" id="740971"/>
    <lineage>
        <taxon>Viruses</taxon>
        <taxon>Varidnaviria</taxon>
        <taxon>Bamfordvirae</taxon>
        <taxon>Preplasmiviricota</taxon>
        <taxon>Polisuviricotina</taxon>
        <taxon>Pharingeaviricetes</taxon>
        <taxon>Rowavirales</taxon>
        <taxon>Adenoviridae</taxon>
        <taxon>Mastadenovirus</taxon>
        <taxon>Mastadenovirus asiensse</taxon>
    </lineage>
</organism>
<evidence type="ECO:0000256" key="4">
    <source>
        <dbReference type="ARBA" id="ARBA00022581"/>
    </source>
</evidence>
<proteinExistence type="inferred from homology"/>
<evidence type="ECO:0000256" key="1">
    <source>
        <dbReference type="ARBA" id="ARBA00010950"/>
    </source>
</evidence>
<accession>A0A894JCJ6</accession>
<evidence type="ECO:0000256" key="8">
    <source>
        <dbReference type="ARBA" id="ARBA00023296"/>
    </source>
</evidence>
<protein>
    <submittedName>
        <fullName evidence="10">IX</fullName>
    </submittedName>
</protein>
<keyword evidence="8" id="KW-1160">Virus entry into host cell</keyword>
<dbReference type="GO" id="GO:0046718">
    <property type="term" value="P:symbiont entry into host cell"/>
    <property type="evidence" value="ECO:0007669"/>
    <property type="project" value="UniProtKB-KW"/>
</dbReference>
<dbReference type="GO" id="GO:0098021">
    <property type="term" value="C:viral capsid, decoration"/>
    <property type="evidence" value="ECO:0007669"/>
    <property type="project" value="UniProtKB-KW"/>
</dbReference>
<evidence type="ECO:0000313" key="10">
    <source>
        <dbReference type="EMBL" id="QRV11649.1"/>
    </source>
</evidence>
<keyword evidence="3" id="KW-1048">Host nucleus</keyword>
<evidence type="ECO:0000256" key="7">
    <source>
        <dbReference type="ARBA" id="ARBA00023093"/>
    </source>
</evidence>
<sequence length="108" mass="11276">MDPLQKGIVNTCFLSTRIPSWAGARQNVDGSNLTGGEVPSNVAEPRRPVEGGEALNDADLIPAAVDGIIENLKEQVSGIKNTVTALQADLNTLKQTVERVAVGAVPSV</sequence>
<dbReference type="EMBL" id="MT815935">
    <property type="protein sequence ID" value="QRV11649.1"/>
    <property type="molecule type" value="Genomic_DNA"/>
</dbReference>
<dbReference type="GO" id="GO:0031423">
    <property type="term" value="F:hexon binding"/>
    <property type="evidence" value="ECO:0007669"/>
    <property type="project" value="InterPro"/>
</dbReference>
<keyword evidence="5" id="KW-0946">Virion</keyword>
<keyword evidence="4" id="KW-0945">Host-virus interaction</keyword>
<keyword evidence="6" id="KW-0175">Coiled coil</keyword>
<evidence type="ECO:0000256" key="5">
    <source>
        <dbReference type="ARBA" id="ARBA00022844"/>
    </source>
</evidence>
<evidence type="ECO:0000256" key="6">
    <source>
        <dbReference type="ARBA" id="ARBA00023054"/>
    </source>
</evidence>
<comment type="similarity">
    <text evidence="1">Belongs to the adenoviridae hexon-interlacing protein family.</text>
</comment>
<dbReference type="InterPro" id="IPR005641">
    <property type="entry name" value="Hexon_assoc_IX"/>
</dbReference>
<keyword evidence="2" id="KW-0167">Capsid protein</keyword>
<evidence type="ECO:0000256" key="2">
    <source>
        <dbReference type="ARBA" id="ARBA00022561"/>
    </source>
</evidence>
<evidence type="ECO:0000256" key="9">
    <source>
        <dbReference type="SAM" id="MobiDB-lite"/>
    </source>
</evidence>
<name>A0A894JCJ6_9ADEN</name>
<dbReference type="Pfam" id="PF03955">
    <property type="entry name" value="Adeno_PIX"/>
    <property type="match status" value="1"/>
</dbReference>
<reference evidence="10" key="1">
    <citation type="submission" date="2020-07" db="EMBL/GenBank/DDBJ databases">
        <authorList>
            <person name="Hardmeier I.S."/>
            <person name="Aeberhard N."/>
            <person name="Qi W."/>
            <person name="Kraettli H."/>
            <person name="Fraefel C."/>
            <person name="Kubacki J."/>
        </authorList>
    </citation>
    <scope>NUCLEOTIDE SEQUENCE</scope>
    <source>
        <strain evidence="10">Pipistrellus/Switzerland/2019/1</strain>
    </source>
</reference>
<keyword evidence="7" id="KW-1232">Capsid decoration protein</keyword>
<evidence type="ECO:0000256" key="3">
    <source>
        <dbReference type="ARBA" id="ARBA00022562"/>
    </source>
</evidence>